<reference evidence="1 2" key="1">
    <citation type="journal article" date="2020" name="G3 (Bethesda)">
        <title>Draft Genome of the Common Snapping Turtle, Chelydra serpentina, a Model for Phenotypic Plasticity in Reptiles.</title>
        <authorList>
            <person name="Das D."/>
            <person name="Singh S.K."/>
            <person name="Bierstedt J."/>
            <person name="Erickson A."/>
            <person name="Galli G.L.J."/>
            <person name="Crossley D.A. 2nd"/>
            <person name="Rhen T."/>
        </authorList>
    </citation>
    <scope>NUCLEOTIDE SEQUENCE [LARGE SCALE GENOMIC DNA]</scope>
    <source>
        <strain evidence="1">KW</strain>
    </source>
</reference>
<sequence>MMALRQIVQKIKASKFYAIVMDETINLSRKELVRFSLKFFSSEDWEIYEEFIGFYQTDTMDAASLFKIVGDMLLRRELPFFDCRQQCYDGPSNMSGKFTGVQVRVKDREQRAEFVHCTAHSLSLATLDALHNIQDCRDTFSMVKDLISAFRESPKCMAAFREFQSEGEPSLRPLCPARWTLRISSIKSLLHSYEATMNCLDECSYSSDEFGSKCSGFSKQLRSLSTFFTLTVLL</sequence>
<dbReference type="AlphaFoldDB" id="A0A8T1TE34"/>
<protein>
    <submittedName>
        <fullName evidence="1">Zinc finger MYM-type containing 1</fullName>
    </submittedName>
</protein>
<dbReference type="SUPFAM" id="SSF53098">
    <property type="entry name" value="Ribonuclease H-like"/>
    <property type="match status" value="1"/>
</dbReference>
<dbReference type="OrthoDB" id="10062065at2759"/>
<evidence type="ECO:0000313" key="1">
    <source>
        <dbReference type="EMBL" id="KAG6939034.1"/>
    </source>
</evidence>
<keyword evidence="2" id="KW-1185">Reference proteome</keyword>
<dbReference type="EMBL" id="JAHGAV010000014">
    <property type="protein sequence ID" value="KAG6939034.1"/>
    <property type="molecule type" value="Genomic_DNA"/>
</dbReference>
<gene>
    <name evidence="1" type="ORF">G0U57_003824</name>
</gene>
<dbReference type="InterPro" id="IPR012337">
    <property type="entry name" value="RNaseH-like_sf"/>
</dbReference>
<comment type="caution">
    <text evidence="1">The sequence shown here is derived from an EMBL/GenBank/DDBJ whole genome shotgun (WGS) entry which is preliminary data.</text>
</comment>
<organism evidence="1 2">
    <name type="scientific">Chelydra serpentina</name>
    <name type="common">Snapping turtle</name>
    <name type="synonym">Testudo serpentina</name>
    <dbReference type="NCBI Taxonomy" id="8475"/>
    <lineage>
        <taxon>Eukaryota</taxon>
        <taxon>Metazoa</taxon>
        <taxon>Chordata</taxon>
        <taxon>Craniata</taxon>
        <taxon>Vertebrata</taxon>
        <taxon>Euteleostomi</taxon>
        <taxon>Archelosauria</taxon>
        <taxon>Testudinata</taxon>
        <taxon>Testudines</taxon>
        <taxon>Cryptodira</taxon>
        <taxon>Durocryptodira</taxon>
        <taxon>Americhelydia</taxon>
        <taxon>Chelydroidea</taxon>
        <taxon>Chelydridae</taxon>
        <taxon>Chelydra</taxon>
    </lineage>
</organism>
<dbReference type="PANTHER" id="PTHR45749:SF14">
    <property type="entry name" value="TTF-TYPE DOMAIN-CONTAINING PROTEIN"/>
    <property type="match status" value="1"/>
</dbReference>
<dbReference type="Proteomes" id="UP000765507">
    <property type="component" value="Unassembled WGS sequence"/>
</dbReference>
<proteinExistence type="predicted"/>
<dbReference type="PANTHER" id="PTHR45749">
    <property type="match status" value="1"/>
</dbReference>
<accession>A0A8T1TE34</accession>
<name>A0A8T1TE34_CHESE</name>
<evidence type="ECO:0000313" key="2">
    <source>
        <dbReference type="Proteomes" id="UP000765507"/>
    </source>
</evidence>